<evidence type="ECO:0000256" key="10">
    <source>
        <dbReference type="ARBA" id="ARBA00023225"/>
    </source>
</evidence>
<dbReference type="GO" id="GO:0044781">
    <property type="term" value="P:bacterial-type flagellum organization"/>
    <property type="evidence" value="ECO:0007669"/>
    <property type="project" value="UniProtKB-KW"/>
</dbReference>
<dbReference type="Pfam" id="PF02050">
    <property type="entry name" value="FliJ"/>
    <property type="match status" value="1"/>
</dbReference>
<dbReference type="GO" id="GO:0006935">
    <property type="term" value="P:chemotaxis"/>
    <property type="evidence" value="ECO:0007669"/>
    <property type="project" value="UniProtKB-KW"/>
</dbReference>
<dbReference type="EMBL" id="JAAAMU010000004">
    <property type="protein sequence ID" value="NBC69168.1"/>
    <property type="molecule type" value="Genomic_DNA"/>
</dbReference>
<dbReference type="GO" id="GO:0005886">
    <property type="term" value="C:plasma membrane"/>
    <property type="evidence" value="ECO:0007669"/>
    <property type="project" value="UniProtKB-SubCell"/>
</dbReference>
<evidence type="ECO:0000256" key="5">
    <source>
        <dbReference type="ARBA" id="ARBA00022475"/>
    </source>
</evidence>
<evidence type="ECO:0000256" key="7">
    <source>
        <dbReference type="ARBA" id="ARBA00022795"/>
    </source>
</evidence>
<proteinExistence type="inferred from homology"/>
<comment type="similarity">
    <text evidence="2">Belongs to the FliJ family.</text>
</comment>
<reference evidence="12 13" key="1">
    <citation type="submission" date="2020-01" db="EMBL/GenBank/DDBJ databases">
        <title>Paenibacillus soybeanensis sp. nov. isolated from the nodules of soybean (Glycine max(L.) Merr).</title>
        <authorList>
            <person name="Wang H."/>
        </authorList>
    </citation>
    <scope>NUCLEOTIDE SEQUENCE [LARGE SCALE GENOMIC DNA]</scope>
    <source>
        <strain evidence="12 13">DSM 23054</strain>
    </source>
</reference>
<evidence type="ECO:0000313" key="13">
    <source>
        <dbReference type="Proteomes" id="UP000558113"/>
    </source>
</evidence>
<keyword evidence="13" id="KW-1185">Reference proteome</keyword>
<evidence type="ECO:0000256" key="9">
    <source>
        <dbReference type="ARBA" id="ARBA00023136"/>
    </source>
</evidence>
<protein>
    <recommendedName>
        <fullName evidence="3">Flagellar FliJ protein</fullName>
    </recommendedName>
</protein>
<keyword evidence="12" id="KW-0969">Cilium</keyword>
<evidence type="ECO:0000256" key="3">
    <source>
        <dbReference type="ARBA" id="ARBA00020392"/>
    </source>
</evidence>
<feature type="coiled-coil region" evidence="11">
    <location>
        <begin position="33"/>
        <end position="60"/>
    </location>
</feature>
<keyword evidence="10" id="KW-1006">Bacterial flagellum protein export</keyword>
<evidence type="ECO:0000256" key="4">
    <source>
        <dbReference type="ARBA" id="ARBA00022448"/>
    </source>
</evidence>
<evidence type="ECO:0000256" key="6">
    <source>
        <dbReference type="ARBA" id="ARBA00022500"/>
    </source>
</evidence>
<evidence type="ECO:0000256" key="11">
    <source>
        <dbReference type="SAM" id="Coils"/>
    </source>
</evidence>
<keyword evidence="7" id="KW-1005">Bacterial flagellum biogenesis</keyword>
<comment type="caution">
    <text evidence="12">The sequence shown here is derived from an EMBL/GenBank/DDBJ whole genome shotgun (WGS) entry which is preliminary data.</text>
</comment>
<evidence type="ECO:0000256" key="8">
    <source>
        <dbReference type="ARBA" id="ARBA00022927"/>
    </source>
</evidence>
<keyword evidence="5" id="KW-1003">Cell membrane</keyword>
<name>A0A7X5BW79_9BACL</name>
<dbReference type="Proteomes" id="UP000558113">
    <property type="component" value="Unassembled WGS sequence"/>
</dbReference>
<keyword evidence="12" id="KW-0282">Flagellum</keyword>
<dbReference type="GO" id="GO:0015031">
    <property type="term" value="P:protein transport"/>
    <property type="evidence" value="ECO:0007669"/>
    <property type="project" value="UniProtKB-KW"/>
</dbReference>
<dbReference type="RefSeq" id="WP_161696739.1">
    <property type="nucleotide sequence ID" value="NZ_JAAAMU010000004.1"/>
</dbReference>
<dbReference type="NCBIfam" id="TIGR02473">
    <property type="entry name" value="flagell_FliJ"/>
    <property type="match status" value="1"/>
</dbReference>
<keyword evidence="9" id="KW-0472">Membrane</keyword>
<evidence type="ECO:0000256" key="2">
    <source>
        <dbReference type="ARBA" id="ARBA00010004"/>
    </source>
</evidence>
<keyword evidence="12" id="KW-0966">Cell projection</keyword>
<sequence length="148" mass="17292">MARFHYAYQKIVDLKTSEKSQAEWQLSIVVGKLSQEESSLQKLQEERALWCEKLQQASQQAVPLSAILTMQSYIDFLDDGILRKLRDVKKAESAVEAGRRFLSDRMMDEKVWLKTKENALRRFQADRMTKEQNELDELATVRFMYAAP</sequence>
<comment type="subcellular location">
    <subcellularLocation>
        <location evidence="1">Cell membrane</location>
        <topology evidence="1">Peripheral membrane protein</topology>
        <orientation evidence="1">Cytoplasmic side</orientation>
    </subcellularLocation>
</comment>
<dbReference type="GO" id="GO:0071973">
    <property type="term" value="P:bacterial-type flagellum-dependent cell motility"/>
    <property type="evidence" value="ECO:0007669"/>
    <property type="project" value="InterPro"/>
</dbReference>
<keyword evidence="8" id="KW-0653">Protein transport</keyword>
<evidence type="ECO:0000313" key="12">
    <source>
        <dbReference type="EMBL" id="NBC69168.1"/>
    </source>
</evidence>
<dbReference type="InterPro" id="IPR053716">
    <property type="entry name" value="Flag_assembly_chemotaxis_eff"/>
</dbReference>
<organism evidence="12 13">
    <name type="scientific">Paenibacillus sacheonensis</name>
    <dbReference type="NCBI Taxonomy" id="742054"/>
    <lineage>
        <taxon>Bacteria</taxon>
        <taxon>Bacillati</taxon>
        <taxon>Bacillota</taxon>
        <taxon>Bacilli</taxon>
        <taxon>Bacillales</taxon>
        <taxon>Paenibacillaceae</taxon>
        <taxon>Paenibacillus</taxon>
    </lineage>
</organism>
<gene>
    <name evidence="12" type="primary">fliJ</name>
    <name evidence="12" type="ORF">GT003_09215</name>
</gene>
<evidence type="ECO:0000256" key="1">
    <source>
        <dbReference type="ARBA" id="ARBA00004413"/>
    </source>
</evidence>
<keyword evidence="4" id="KW-0813">Transport</keyword>
<dbReference type="OrthoDB" id="2678901at2"/>
<dbReference type="GO" id="GO:0009288">
    <property type="term" value="C:bacterial-type flagellum"/>
    <property type="evidence" value="ECO:0007669"/>
    <property type="project" value="InterPro"/>
</dbReference>
<keyword evidence="6" id="KW-0145">Chemotaxis</keyword>
<accession>A0A7X5BW79</accession>
<keyword evidence="11" id="KW-0175">Coiled coil</keyword>
<dbReference type="AlphaFoldDB" id="A0A7X5BW79"/>
<dbReference type="Gene3D" id="1.10.287.1700">
    <property type="match status" value="1"/>
</dbReference>
<dbReference type="InterPro" id="IPR012823">
    <property type="entry name" value="Flagell_FliJ"/>
</dbReference>